<dbReference type="PANTHER" id="PTHR43213:SF5">
    <property type="entry name" value="BIFUNCTIONAL DTTP_UTP PYROPHOSPHATASE_METHYLTRANSFERASE PROTEIN-RELATED"/>
    <property type="match status" value="1"/>
</dbReference>
<dbReference type="Pfam" id="PF02545">
    <property type="entry name" value="Maf"/>
    <property type="match status" value="1"/>
</dbReference>
<accession>A0A1N7J7Y9</accession>
<dbReference type="AlphaFoldDB" id="A0A1N7J7Y9"/>
<comment type="function">
    <text evidence="3">Nucleoside triphosphate pyrophosphatase that hydrolyzes dTTP and UTP. May have a dual role in cell division arrest and in preventing the incorporation of modified nucleotides into cellular nucleic acids.</text>
</comment>
<dbReference type="HAMAP" id="MF_00528">
    <property type="entry name" value="Maf"/>
    <property type="match status" value="1"/>
</dbReference>
<dbReference type="RefSeq" id="WP_076558278.1">
    <property type="nucleotide sequence ID" value="NZ_FTOC01000004.1"/>
</dbReference>
<dbReference type="EC" id="3.6.1.9" evidence="3"/>
<dbReference type="OrthoDB" id="9807767at2"/>
<dbReference type="InterPro" id="IPR003697">
    <property type="entry name" value="Maf-like"/>
</dbReference>
<dbReference type="NCBIfam" id="TIGR00172">
    <property type="entry name" value="maf"/>
    <property type="match status" value="1"/>
</dbReference>
<comment type="catalytic activity">
    <reaction evidence="3">
        <text>UTP + H2O = UMP + diphosphate + H(+)</text>
        <dbReference type="Rhea" id="RHEA:29395"/>
        <dbReference type="ChEBI" id="CHEBI:15377"/>
        <dbReference type="ChEBI" id="CHEBI:15378"/>
        <dbReference type="ChEBI" id="CHEBI:33019"/>
        <dbReference type="ChEBI" id="CHEBI:46398"/>
        <dbReference type="ChEBI" id="CHEBI:57865"/>
        <dbReference type="EC" id="3.6.1.9"/>
    </reaction>
</comment>
<name>A0A1N7J7Y9_9BACI</name>
<sequence length="193" mass="22062">MTSNNLILASSSPRRQEVLNQVHIPFSLRKQNFDESLITETDPHKKVEQLAWNKGKDVHIQDGEVILSADTVVSYQGKIFEKPASEDEAREMMRSMSGDVHEVITGVYICSKENEVLFTETTEVEFWEIAEEELDWYVKTEDPYDKAGAYGIQSLGAMFVKRINGDYYTVMGLPVSRVVKELKDFSIYPFPPN</sequence>
<dbReference type="EMBL" id="FTOC01000004">
    <property type="protein sequence ID" value="SIS45475.1"/>
    <property type="molecule type" value="Genomic_DNA"/>
</dbReference>
<proteinExistence type="inferred from homology"/>
<keyword evidence="2 3" id="KW-0378">Hydrolase</keyword>
<evidence type="ECO:0000256" key="1">
    <source>
        <dbReference type="ARBA" id="ARBA00001968"/>
    </source>
</evidence>
<dbReference type="PIRSF" id="PIRSF006305">
    <property type="entry name" value="Maf"/>
    <property type="match status" value="1"/>
</dbReference>
<dbReference type="SUPFAM" id="SSF52972">
    <property type="entry name" value="ITPase-like"/>
    <property type="match status" value="1"/>
</dbReference>
<comment type="caution">
    <text evidence="3">Lacks conserved residue(s) required for the propagation of feature annotation.</text>
</comment>
<dbReference type="GO" id="GO:0036221">
    <property type="term" value="F:UTP diphosphatase activity"/>
    <property type="evidence" value="ECO:0007669"/>
    <property type="project" value="RHEA"/>
</dbReference>
<comment type="catalytic activity">
    <reaction evidence="3">
        <text>dTTP + H2O = dTMP + diphosphate + H(+)</text>
        <dbReference type="Rhea" id="RHEA:28534"/>
        <dbReference type="ChEBI" id="CHEBI:15377"/>
        <dbReference type="ChEBI" id="CHEBI:15378"/>
        <dbReference type="ChEBI" id="CHEBI:33019"/>
        <dbReference type="ChEBI" id="CHEBI:37568"/>
        <dbReference type="ChEBI" id="CHEBI:63528"/>
        <dbReference type="EC" id="3.6.1.9"/>
    </reaction>
</comment>
<feature type="site" description="Important for substrate specificity" evidence="3">
    <location>
        <position position="153"/>
    </location>
</feature>
<dbReference type="GO" id="GO:0009117">
    <property type="term" value="P:nucleotide metabolic process"/>
    <property type="evidence" value="ECO:0007669"/>
    <property type="project" value="UniProtKB-KW"/>
</dbReference>
<comment type="similarity">
    <text evidence="3">Belongs to the Maf family. YhdE subfamily.</text>
</comment>
<evidence type="ECO:0000313" key="4">
    <source>
        <dbReference type="EMBL" id="SIS45475.1"/>
    </source>
</evidence>
<protein>
    <recommendedName>
        <fullName evidence="3">dTTP/UTP pyrophosphatase</fullName>
        <shortName evidence="3">dTTPase/UTPase</shortName>
        <ecNumber evidence="3">3.6.1.9</ecNumber>
    </recommendedName>
    <alternativeName>
        <fullName evidence="3">Nucleoside triphosphate pyrophosphatase</fullName>
    </alternativeName>
    <alternativeName>
        <fullName evidence="3">Nucleotide pyrophosphatase</fullName>
        <shortName evidence="3">Nucleotide PPase</shortName>
    </alternativeName>
</protein>
<evidence type="ECO:0000256" key="3">
    <source>
        <dbReference type="HAMAP-Rule" id="MF_00528"/>
    </source>
</evidence>
<evidence type="ECO:0000313" key="5">
    <source>
        <dbReference type="Proteomes" id="UP000187608"/>
    </source>
</evidence>
<keyword evidence="5" id="KW-1185">Reference proteome</keyword>
<keyword evidence="3" id="KW-0546">Nucleotide metabolism</keyword>
<reference evidence="5" key="1">
    <citation type="submission" date="2017-01" db="EMBL/GenBank/DDBJ databases">
        <authorList>
            <person name="Varghese N."/>
            <person name="Submissions S."/>
        </authorList>
    </citation>
    <scope>NUCLEOTIDE SEQUENCE [LARGE SCALE GENOMIC DNA]</scope>
    <source>
        <strain evidence="5">DSM 23127</strain>
    </source>
</reference>
<dbReference type="InterPro" id="IPR029001">
    <property type="entry name" value="ITPase-like_fam"/>
</dbReference>
<dbReference type="Proteomes" id="UP000187608">
    <property type="component" value="Unassembled WGS sequence"/>
</dbReference>
<dbReference type="PANTHER" id="PTHR43213">
    <property type="entry name" value="BIFUNCTIONAL DTTP/UTP PYROPHOSPHATASE/METHYLTRANSFERASE PROTEIN-RELATED"/>
    <property type="match status" value="1"/>
</dbReference>
<dbReference type="GO" id="GO:0005737">
    <property type="term" value="C:cytoplasm"/>
    <property type="evidence" value="ECO:0007669"/>
    <property type="project" value="UniProtKB-SubCell"/>
</dbReference>
<feature type="site" description="Important for substrate specificity" evidence="3">
    <location>
        <position position="71"/>
    </location>
</feature>
<comment type="subcellular location">
    <subcellularLocation>
        <location evidence="3">Cytoplasm</location>
    </subcellularLocation>
</comment>
<organism evidence="4 5">
    <name type="scientific">Salimicrobium flavidum</name>
    <dbReference type="NCBI Taxonomy" id="570947"/>
    <lineage>
        <taxon>Bacteria</taxon>
        <taxon>Bacillati</taxon>
        <taxon>Bacillota</taxon>
        <taxon>Bacilli</taxon>
        <taxon>Bacillales</taxon>
        <taxon>Bacillaceae</taxon>
        <taxon>Salimicrobium</taxon>
    </lineage>
</organism>
<dbReference type="Gene3D" id="3.90.950.10">
    <property type="match status" value="1"/>
</dbReference>
<gene>
    <name evidence="4" type="ORF">SAMN05421687_104113</name>
</gene>
<dbReference type="STRING" id="570947.SAMN05421687_104113"/>
<keyword evidence="3" id="KW-0963">Cytoplasm</keyword>
<comment type="cofactor">
    <cofactor evidence="1 3">
        <name>a divalent metal cation</name>
        <dbReference type="ChEBI" id="CHEBI:60240"/>
    </cofactor>
</comment>
<feature type="active site" description="Proton acceptor" evidence="3">
    <location>
        <position position="70"/>
    </location>
</feature>
<dbReference type="GO" id="GO:0036218">
    <property type="term" value="F:dTTP diphosphatase activity"/>
    <property type="evidence" value="ECO:0007669"/>
    <property type="project" value="RHEA"/>
</dbReference>
<dbReference type="CDD" id="cd00555">
    <property type="entry name" value="Maf"/>
    <property type="match status" value="1"/>
</dbReference>
<feature type="site" description="Important for substrate specificity" evidence="3">
    <location>
        <position position="14"/>
    </location>
</feature>
<evidence type="ECO:0000256" key="2">
    <source>
        <dbReference type="ARBA" id="ARBA00022801"/>
    </source>
</evidence>